<dbReference type="InterPro" id="IPR007844">
    <property type="entry name" value="AsmA"/>
</dbReference>
<dbReference type="GO" id="GO:0005886">
    <property type="term" value="C:plasma membrane"/>
    <property type="evidence" value="ECO:0007669"/>
    <property type="project" value="TreeGrafter"/>
</dbReference>
<dbReference type="PANTHER" id="PTHR30441:SF4">
    <property type="entry name" value="PROTEIN ASMA"/>
    <property type="match status" value="1"/>
</dbReference>
<evidence type="ECO:0000256" key="2">
    <source>
        <dbReference type="SAM" id="Phobius"/>
    </source>
</evidence>
<gene>
    <name evidence="4" type="ORF">RBB77_21260</name>
</gene>
<evidence type="ECO:0000313" key="4">
    <source>
        <dbReference type="EMBL" id="XCB32922.1"/>
    </source>
</evidence>
<evidence type="ECO:0000259" key="3">
    <source>
        <dbReference type="Pfam" id="PF05170"/>
    </source>
</evidence>
<feature type="domain" description="AsmA" evidence="3">
    <location>
        <begin position="37"/>
        <end position="180"/>
    </location>
</feature>
<keyword evidence="2" id="KW-0812">Transmembrane</keyword>
<dbReference type="AlphaFoldDB" id="A0AAU7ZPR2"/>
<proteinExistence type="predicted"/>
<dbReference type="KEGG" id="tpsc:RBB77_21260"/>
<dbReference type="Pfam" id="PF05170">
    <property type="entry name" value="AsmA"/>
    <property type="match status" value="1"/>
</dbReference>
<keyword evidence="2" id="KW-1133">Transmembrane helix</keyword>
<organism evidence="4">
    <name type="scientific">Tunturiibacter psychrotolerans</name>
    <dbReference type="NCBI Taxonomy" id="3069686"/>
    <lineage>
        <taxon>Bacteria</taxon>
        <taxon>Pseudomonadati</taxon>
        <taxon>Acidobacteriota</taxon>
        <taxon>Terriglobia</taxon>
        <taxon>Terriglobales</taxon>
        <taxon>Acidobacteriaceae</taxon>
        <taxon>Tunturiibacter</taxon>
    </lineage>
</organism>
<evidence type="ECO:0000256" key="1">
    <source>
        <dbReference type="SAM" id="MobiDB-lite"/>
    </source>
</evidence>
<feature type="region of interest" description="Disordered" evidence="1">
    <location>
        <begin position="166"/>
        <end position="200"/>
    </location>
</feature>
<accession>A0AAU7ZPR2</accession>
<dbReference type="RefSeq" id="WP_353063760.1">
    <property type="nucleotide sequence ID" value="NZ_CP132942.1"/>
</dbReference>
<reference evidence="4" key="2">
    <citation type="journal article" date="2024" name="Environ. Microbiol.">
        <title>Genome analysis and description of Tunturibacter gen. nov. expands the diversity of Terriglobia in tundra soils.</title>
        <authorList>
            <person name="Messyasz A."/>
            <person name="Mannisto M.K."/>
            <person name="Kerkhof L.J."/>
            <person name="Haggblom M.M."/>
        </authorList>
    </citation>
    <scope>NUCLEOTIDE SEQUENCE</scope>
    <source>
        <strain evidence="4">X5P6</strain>
    </source>
</reference>
<sequence length="200" mass="21883">MQETKPTYERPIDLGDAAEHDTAPSLSKHTLRRLLYLAFAVLAVMLLVLLPPYISVNRYQRRIATSIGNSLGRPVHLDKVSLNLLPLPGFTLENFVVDEDPAFGYEPVIRANSVRATLRLSSLWSRRVEFSTISFTEPSVNLVHLSNGKWNLESILLHAAHIEAAPTAQKTSGPAPASPISKPPAPASTSSSTEKNPPSR</sequence>
<reference evidence="4" key="1">
    <citation type="submission" date="2023-08" db="EMBL/GenBank/DDBJ databases">
        <authorList>
            <person name="Messyasz A."/>
            <person name="Mannisto M.K."/>
            <person name="Kerkhof L.J."/>
            <person name="Haggblom M."/>
        </authorList>
    </citation>
    <scope>NUCLEOTIDE SEQUENCE</scope>
    <source>
        <strain evidence="4">X5P6</strain>
    </source>
</reference>
<dbReference type="GO" id="GO:0090313">
    <property type="term" value="P:regulation of protein targeting to membrane"/>
    <property type="evidence" value="ECO:0007669"/>
    <property type="project" value="TreeGrafter"/>
</dbReference>
<dbReference type="PANTHER" id="PTHR30441">
    <property type="entry name" value="DUF748 DOMAIN-CONTAINING PROTEIN"/>
    <property type="match status" value="1"/>
</dbReference>
<protein>
    <submittedName>
        <fullName evidence="4">AsmA family protein</fullName>
    </submittedName>
</protein>
<dbReference type="EMBL" id="CP132942">
    <property type="protein sequence ID" value="XCB32922.1"/>
    <property type="molecule type" value="Genomic_DNA"/>
</dbReference>
<feature type="transmembrane region" description="Helical" evidence="2">
    <location>
        <begin position="34"/>
        <end position="54"/>
    </location>
</feature>
<keyword evidence="2" id="KW-0472">Membrane</keyword>
<name>A0AAU7ZPR2_9BACT</name>
<dbReference type="InterPro" id="IPR052894">
    <property type="entry name" value="AsmA-related"/>
</dbReference>